<reference evidence="7 8" key="1">
    <citation type="submission" date="2018-05" db="EMBL/GenBank/DDBJ databases">
        <title>genome sequencing of Nitrosopumilus sp. NM25.</title>
        <authorList>
            <person name="Mori K."/>
            <person name="Nakagawa T."/>
        </authorList>
    </citation>
    <scope>NUCLEOTIDE SEQUENCE [LARGE SCALE GENOMIC DNA]</scope>
    <source>
        <strain evidence="7 8">NM25</strain>
    </source>
</reference>
<dbReference type="EMBL" id="BGKI01000007">
    <property type="protein sequence ID" value="GBH34646.1"/>
    <property type="molecule type" value="Genomic_DNA"/>
</dbReference>
<evidence type="ECO:0000256" key="4">
    <source>
        <dbReference type="PIRSR" id="PIRSR036979-1"/>
    </source>
</evidence>
<keyword evidence="2 4" id="KW-0479">Metal-binding</keyword>
<comment type="caution">
    <text evidence="7">The sequence shown here is derived from an EMBL/GenBank/DDBJ whole genome shotgun (WGS) entry which is preliminary data.</text>
</comment>
<dbReference type="PANTHER" id="PTHR11358">
    <property type="entry name" value="ARGINASE/AGMATINASE"/>
    <property type="match status" value="1"/>
</dbReference>
<feature type="binding site" evidence="4">
    <location>
        <position position="195"/>
    </location>
    <ligand>
        <name>Mn(2+)</name>
        <dbReference type="ChEBI" id="CHEBI:29035"/>
        <label>1</label>
    </ligand>
</feature>
<keyword evidence="4" id="KW-0464">Manganese</keyword>
<feature type="binding site" evidence="4">
    <location>
        <position position="112"/>
    </location>
    <ligand>
        <name>Mn(2+)</name>
        <dbReference type="ChEBI" id="CHEBI:29035"/>
        <label>1</label>
    </ligand>
</feature>
<name>A0A2S2KSL1_9ARCH</name>
<dbReference type="InterPro" id="IPR023696">
    <property type="entry name" value="Ureohydrolase_dom_sf"/>
</dbReference>
<evidence type="ECO:0000256" key="3">
    <source>
        <dbReference type="ARBA" id="ARBA00022801"/>
    </source>
</evidence>
<evidence type="ECO:0000256" key="6">
    <source>
        <dbReference type="SAM" id="MobiDB-lite"/>
    </source>
</evidence>
<dbReference type="GO" id="GO:0046872">
    <property type="term" value="F:metal ion binding"/>
    <property type="evidence" value="ECO:0007669"/>
    <property type="project" value="UniProtKB-KW"/>
</dbReference>
<dbReference type="PANTHER" id="PTHR11358:SF26">
    <property type="entry name" value="GUANIDINO ACID HYDROLASE, MITOCHONDRIAL"/>
    <property type="match status" value="1"/>
</dbReference>
<dbReference type="PROSITE" id="PS01053">
    <property type="entry name" value="ARGINASE_1"/>
    <property type="match status" value="1"/>
</dbReference>
<feature type="binding site" evidence="4">
    <location>
        <position position="110"/>
    </location>
    <ligand>
        <name>Mn(2+)</name>
        <dbReference type="ChEBI" id="CHEBI:29035"/>
        <label>1</label>
    </ligand>
</feature>
<accession>A0A2S2KSL1</accession>
<keyword evidence="3 5" id="KW-0378">Hydrolase</keyword>
<feature type="compositionally biased region" description="Basic and acidic residues" evidence="6">
    <location>
        <begin position="7"/>
        <end position="23"/>
    </location>
</feature>
<dbReference type="Proteomes" id="UP000245829">
    <property type="component" value="Unassembled WGS sequence"/>
</dbReference>
<evidence type="ECO:0000256" key="5">
    <source>
        <dbReference type="RuleBase" id="RU003684"/>
    </source>
</evidence>
<dbReference type="GO" id="GO:0008783">
    <property type="term" value="F:agmatinase activity"/>
    <property type="evidence" value="ECO:0007669"/>
    <property type="project" value="TreeGrafter"/>
</dbReference>
<evidence type="ECO:0000313" key="8">
    <source>
        <dbReference type="Proteomes" id="UP000245829"/>
    </source>
</evidence>
<dbReference type="Gene3D" id="3.40.800.10">
    <property type="entry name" value="Ureohydrolase domain"/>
    <property type="match status" value="1"/>
</dbReference>
<proteinExistence type="inferred from homology"/>
<feature type="binding site" evidence="4">
    <location>
        <position position="87"/>
    </location>
    <ligand>
        <name>Mn(2+)</name>
        <dbReference type="ChEBI" id="CHEBI:29035"/>
        <label>1</label>
    </ligand>
</feature>
<feature type="binding site" evidence="4">
    <location>
        <position position="193"/>
    </location>
    <ligand>
        <name>Mn(2+)</name>
        <dbReference type="ChEBI" id="CHEBI:29035"/>
        <label>1</label>
    </ligand>
</feature>
<evidence type="ECO:0008006" key="9">
    <source>
        <dbReference type="Google" id="ProtNLM"/>
    </source>
</evidence>
<protein>
    <recommendedName>
        <fullName evidence="9">Arginase family protein</fullName>
    </recommendedName>
</protein>
<comment type="similarity">
    <text evidence="1">Belongs to the arginase family. Agmatinase subfamily.</text>
</comment>
<dbReference type="PROSITE" id="PS51409">
    <property type="entry name" value="ARGINASE_2"/>
    <property type="match status" value="1"/>
</dbReference>
<organism evidence="7 8">
    <name type="scientific">Nitrosopumilus zosterae</name>
    <dbReference type="NCBI Taxonomy" id="718286"/>
    <lineage>
        <taxon>Archaea</taxon>
        <taxon>Nitrososphaerota</taxon>
        <taxon>Nitrososphaeria</taxon>
        <taxon>Nitrosopumilales</taxon>
        <taxon>Nitrosopumilaceae</taxon>
        <taxon>Nitrosopumilus</taxon>
    </lineage>
</organism>
<keyword evidence="8" id="KW-1185">Reference proteome</keyword>
<dbReference type="GO" id="GO:0033389">
    <property type="term" value="P:putrescine biosynthetic process from arginine, via agmatine"/>
    <property type="evidence" value="ECO:0007669"/>
    <property type="project" value="TreeGrafter"/>
</dbReference>
<dbReference type="AlphaFoldDB" id="A0A2S2KSL1"/>
<evidence type="ECO:0000256" key="1">
    <source>
        <dbReference type="ARBA" id="ARBA00009227"/>
    </source>
</evidence>
<dbReference type="InterPro" id="IPR020855">
    <property type="entry name" value="Ureohydrolase_Mn_BS"/>
</dbReference>
<dbReference type="InterPro" id="IPR006035">
    <property type="entry name" value="Ureohydrolase"/>
</dbReference>
<dbReference type="SUPFAM" id="SSF52768">
    <property type="entry name" value="Arginase/deacetylase"/>
    <property type="match status" value="1"/>
</dbReference>
<comment type="cofactor">
    <cofactor evidence="4">
        <name>Mn(2+)</name>
        <dbReference type="ChEBI" id="CHEBI:29035"/>
    </cofactor>
    <text evidence="4">Binds 2 manganese ions per subunit.</text>
</comment>
<sequence length="272" mass="30164">MIIGISDESHSHSLRKGTSEAPDRIRKISRTRDVYVENNKESLAYTNSGKAQSKIFDLGNISRENIPLVYERITYDGKVPITIGGDHSLTASIIQGLGNKRGPISLVYFDAHPDFLSSTRNFYGSVVYDCLPYIDPKSSVMIGIRSPELEEIENIQKYGITVFSPADIQYYGFKQVIEDILSKIGKNIYVSFDMDCIDPAFAPGVSVPVPMGLNPITASILLKSITQDGILGMDMMEVCPKFDIQDNTSHLASRMICELLSSVKVKPKLPNF</sequence>
<dbReference type="PIRSF" id="PIRSF036979">
    <property type="entry name" value="Arginase"/>
    <property type="match status" value="1"/>
</dbReference>
<gene>
    <name evidence="7" type="ORF">NZNM25_14370</name>
</gene>
<feature type="binding site" evidence="4">
    <location>
        <position position="114"/>
    </location>
    <ligand>
        <name>Mn(2+)</name>
        <dbReference type="ChEBI" id="CHEBI:29035"/>
        <label>1</label>
    </ligand>
</feature>
<evidence type="ECO:0000313" key="7">
    <source>
        <dbReference type="EMBL" id="GBH34646.1"/>
    </source>
</evidence>
<dbReference type="Pfam" id="PF00491">
    <property type="entry name" value="Arginase"/>
    <property type="match status" value="1"/>
</dbReference>
<feature type="region of interest" description="Disordered" evidence="6">
    <location>
        <begin position="1"/>
        <end position="23"/>
    </location>
</feature>
<evidence type="ECO:0000256" key="2">
    <source>
        <dbReference type="ARBA" id="ARBA00022723"/>
    </source>
</evidence>